<accession>A0ABQ9YDU6</accession>
<keyword evidence="2" id="KW-1185">Reference proteome</keyword>
<organism evidence="1 2">
    <name type="scientific">Blattamonas nauphoetae</name>
    <dbReference type="NCBI Taxonomy" id="2049346"/>
    <lineage>
        <taxon>Eukaryota</taxon>
        <taxon>Metamonada</taxon>
        <taxon>Preaxostyla</taxon>
        <taxon>Oxymonadida</taxon>
        <taxon>Blattamonas</taxon>
    </lineage>
</organism>
<gene>
    <name evidence="1" type="ORF">BLNAU_3258</name>
</gene>
<name>A0ABQ9YDU6_9EUKA</name>
<evidence type="ECO:0000313" key="2">
    <source>
        <dbReference type="Proteomes" id="UP001281761"/>
    </source>
</evidence>
<comment type="caution">
    <text evidence="1">The sequence shown here is derived from an EMBL/GenBank/DDBJ whole genome shotgun (WGS) entry which is preliminary data.</text>
</comment>
<dbReference type="EMBL" id="JARBJD010000014">
    <property type="protein sequence ID" value="KAK2961821.1"/>
    <property type="molecule type" value="Genomic_DNA"/>
</dbReference>
<proteinExistence type="predicted"/>
<sequence length="97" mass="11901">MRQFVEQVETTQVRQEFEEMTRKLRNPVPSRRKCVQFSKLRHKRGTEVSWFDASNKRSRAQRTAPGCVPVPWIHESKRQLYFWGHRRISWERRQFVV</sequence>
<protein>
    <submittedName>
        <fullName evidence="1">Uncharacterized protein</fullName>
    </submittedName>
</protein>
<dbReference type="Proteomes" id="UP001281761">
    <property type="component" value="Unassembled WGS sequence"/>
</dbReference>
<evidence type="ECO:0000313" key="1">
    <source>
        <dbReference type="EMBL" id="KAK2961821.1"/>
    </source>
</evidence>
<reference evidence="1 2" key="1">
    <citation type="journal article" date="2022" name="bioRxiv">
        <title>Genomics of Preaxostyla Flagellates Illuminates Evolutionary Transitions and the Path Towards Mitochondrial Loss.</title>
        <authorList>
            <person name="Novak L.V.F."/>
            <person name="Treitli S.C."/>
            <person name="Pyrih J."/>
            <person name="Halakuc P."/>
            <person name="Pipaliya S.V."/>
            <person name="Vacek V."/>
            <person name="Brzon O."/>
            <person name="Soukal P."/>
            <person name="Eme L."/>
            <person name="Dacks J.B."/>
            <person name="Karnkowska A."/>
            <person name="Elias M."/>
            <person name="Hampl V."/>
        </authorList>
    </citation>
    <scope>NUCLEOTIDE SEQUENCE [LARGE SCALE GENOMIC DNA]</scope>
    <source>
        <strain evidence="1">NAU3</strain>
        <tissue evidence="1">Gut</tissue>
    </source>
</reference>